<dbReference type="EMBL" id="KC859382">
    <property type="protein sequence ID" value="AGS09412.1"/>
    <property type="molecule type" value="mRNA"/>
</dbReference>
<dbReference type="FunFam" id="2.60.260.20:FF:000002">
    <property type="entry name" value="Dnaj homolog subfamily b member"/>
    <property type="match status" value="1"/>
</dbReference>
<dbReference type="SUPFAM" id="SSF46565">
    <property type="entry name" value="Chaperone J-domain"/>
    <property type="match status" value="1"/>
</dbReference>
<dbReference type="InterPro" id="IPR036869">
    <property type="entry name" value="J_dom_sf"/>
</dbReference>
<reference evidence="3" key="1">
    <citation type="submission" date="2013-04" db="EMBL/GenBank/DDBJ databases">
        <authorList>
            <person name="Lebert M."/>
            <person name="Richter P."/>
            <person name="Daiker V."/>
            <person name="Strauch S."/>
        </authorList>
    </citation>
    <scope>NUCLEOTIDE SEQUENCE</scope>
</reference>
<dbReference type="InterPro" id="IPR001623">
    <property type="entry name" value="DnaJ_domain"/>
</dbReference>
<dbReference type="GO" id="GO:0006457">
    <property type="term" value="P:protein folding"/>
    <property type="evidence" value="ECO:0007669"/>
    <property type="project" value="InterPro"/>
</dbReference>
<dbReference type="PROSITE" id="PS50076">
    <property type="entry name" value="DNAJ_2"/>
    <property type="match status" value="1"/>
</dbReference>
<sequence>MGKEYYDILGLDRNARDSEIKAAYKQAAYRWHPDRHPENNKPLAEKKFKEIAEAYEVLSDPQRRAAFDRYGDVHHGAEASSFEDSLFTDPNQLFRHFFGGINFTSSTFGFQTPSGSNPKVPMKDHPKVINLKCSLTELFSGCQKRWKITKLLTDSTGRSMQVEKILQIDIQPGWKQGTKVVFENEGDESPDRLPADYVFVVEEVPHESFTREGNDLRYRHKISLSQALSGFEMELKQLDGRMLMVKVAEVVSHKTQTIIPGEGMPHKSGRGNLLIQFDVGFPTRLRAKEEVQFLRD</sequence>
<dbReference type="InterPro" id="IPR008971">
    <property type="entry name" value="HSP40/DnaJ_pept-bd"/>
</dbReference>
<dbReference type="CDD" id="cd06257">
    <property type="entry name" value="DnaJ"/>
    <property type="match status" value="1"/>
</dbReference>
<dbReference type="Pfam" id="PF00226">
    <property type="entry name" value="DnaJ"/>
    <property type="match status" value="1"/>
</dbReference>
<dbReference type="Gene3D" id="1.10.287.110">
    <property type="entry name" value="DnaJ domain"/>
    <property type="match status" value="1"/>
</dbReference>
<dbReference type="InterPro" id="IPR051339">
    <property type="entry name" value="DnaJ_subfamily_B"/>
</dbReference>
<dbReference type="PANTHER" id="PTHR24078:SF553">
    <property type="entry name" value="DNAJ HOMOLOG SUBFAMILY B MEMBER 5"/>
    <property type="match status" value="1"/>
</dbReference>
<feature type="domain" description="J" evidence="2">
    <location>
        <begin position="4"/>
        <end position="71"/>
    </location>
</feature>
<keyword evidence="1" id="KW-0143">Chaperone</keyword>
<dbReference type="GO" id="GO:0051082">
    <property type="term" value="F:unfolded protein binding"/>
    <property type="evidence" value="ECO:0007669"/>
    <property type="project" value="InterPro"/>
</dbReference>
<evidence type="ECO:0000313" key="3">
    <source>
        <dbReference type="EMBL" id="AGS09412.1"/>
    </source>
</evidence>
<dbReference type="InterPro" id="IPR018253">
    <property type="entry name" value="DnaJ_domain_CS"/>
</dbReference>
<proteinExistence type="evidence at transcript level"/>
<dbReference type="SUPFAM" id="SSF49493">
    <property type="entry name" value="HSP40/DnaJ peptide-binding domain"/>
    <property type="match status" value="2"/>
</dbReference>
<dbReference type="FunFam" id="2.60.260.20:FF:000006">
    <property type="entry name" value="DnaJ subfamily B member 13"/>
    <property type="match status" value="1"/>
</dbReference>
<dbReference type="InterPro" id="IPR002939">
    <property type="entry name" value="DnaJ_C"/>
</dbReference>
<dbReference type="GO" id="GO:0005829">
    <property type="term" value="C:cytosol"/>
    <property type="evidence" value="ECO:0007669"/>
    <property type="project" value="TreeGrafter"/>
</dbReference>
<accession>S5RFD0</accession>
<organism evidence="3">
    <name type="scientific">Euglena gracilis</name>
    <dbReference type="NCBI Taxonomy" id="3039"/>
    <lineage>
        <taxon>Eukaryota</taxon>
        <taxon>Discoba</taxon>
        <taxon>Euglenozoa</taxon>
        <taxon>Euglenida</taxon>
        <taxon>Spirocuta</taxon>
        <taxon>Euglenophyceae</taxon>
        <taxon>Euglenales</taxon>
        <taxon>Euglenaceae</taxon>
        <taxon>Euglena</taxon>
    </lineage>
</organism>
<dbReference type="PROSITE" id="PS00636">
    <property type="entry name" value="DNAJ_1"/>
    <property type="match status" value="1"/>
</dbReference>
<dbReference type="CDD" id="cd10747">
    <property type="entry name" value="DnaJ_C"/>
    <property type="match status" value="1"/>
</dbReference>
<name>S5RFD0_EUGGR</name>
<dbReference type="PRINTS" id="PR00625">
    <property type="entry name" value="JDOMAIN"/>
</dbReference>
<evidence type="ECO:0000259" key="2">
    <source>
        <dbReference type="PROSITE" id="PS50076"/>
    </source>
</evidence>
<dbReference type="Pfam" id="PF01556">
    <property type="entry name" value="DnaJ_C"/>
    <property type="match status" value="1"/>
</dbReference>
<dbReference type="SMART" id="SM00271">
    <property type="entry name" value="DnaJ"/>
    <property type="match status" value="1"/>
</dbReference>
<dbReference type="PANTHER" id="PTHR24078">
    <property type="entry name" value="DNAJ HOMOLOG SUBFAMILY C MEMBER"/>
    <property type="match status" value="1"/>
</dbReference>
<protein>
    <submittedName>
        <fullName evidence="3">DnaJ family protein</fullName>
    </submittedName>
</protein>
<dbReference type="Gene3D" id="2.60.260.20">
    <property type="entry name" value="Urease metallochaperone UreE, N-terminal domain"/>
    <property type="match status" value="2"/>
</dbReference>
<dbReference type="AlphaFoldDB" id="S5RFD0"/>
<evidence type="ECO:0000256" key="1">
    <source>
        <dbReference type="ARBA" id="ARBA00023186"/>
    </source>
</evidence>
<dbReference type="GO" id="GO:0051087">
    <property type="term" value="F:protein-folding chaperone binding"/>
    <property type="evidence" value="ECO:0007669"/>
    <property type="project" value="TreeGrafter"/>
</dbReference>